<dbReference type="CDD" id="cd16074">
    <property type="entry name" value="OCRE"/>
    <property type="match status" value="1"/>
</dbReference>
<dbReference type="STRING" id="451379.A0A0N5ABU9"/>
<feature type="domain" description="G-patch" evidence="1">
    <location>
        <begin position="378"/>
        <end position="411"/>
    </location>
</feature>
<reference evidence="3" key="1">
    <citation type="submission" date="2017-02" db="UniProtKB">
        <authorList>
            <consortium name="WormBaseParasite"/>
        </authorList>
    </citation>
    <scope>IDENTIFICATION</scope>
</reference>
<keyword evidence="2" id="KW-1185">Reference proteome</keyword>
<dbReference type="PANTHER" id="PTHR23106:SF24">
    <property type="entry name" value="ANGIOGENIC FACTOR WITH G PATCH AND FHA DOMAINS 1"/>
    <property type="match status" value="1"/>
</dbReference>
<dbReference type="Proteomes" id="UP000046393">
    <property type="component" value="Unplaced"/>
</dbReference>
<proteinExistence type="predicted"/>
<evidence type="ECO:0000313" key="3">
    <source>
        <dbReference type="WBParaSite" id="SMUV_0000162501-mRNA-1"/>
    </source>
</evidence>
<dbReference type="InterPro" id="IPR041591">
    <property type="entry name" value="OCRE"/>
</dbReference>
<dbReference type="PANTHER" id="PTHR23106">
    <property type="entry name" value="ANGIOGENIC FACTOR WITH G PATCH AND FHA DOMAINS 1"/>
    <property type="match status" value="1"/>
</dbReference>
<dbReference type="PROSITE" id="PS50174">
    <property type="entry name" value="G_PATCH"/>
    <property type="match status" value="1"/>
</dbReference>
<sequence>MDKETDSIPNVILETVSSHFWETVLPGFRFLDVCQLFYNPESGYYYDQNSSLFYHPSTKCYYFFDDKTAQFVFYSRVPSEHHWESKRARQRAICLYGESFVNGMEQFEVDVFEVLDSLLFSVCSNLSDKQILGILPENDVSSSSDDEVTQFIEEERIRYPPCIRMIDQKGALYVITIDGAKIGVGQGCDIQVKNVENDLSREARIEVLAEISYTESCGFVVKPCTSSVHMFLNDSAINNGEQNVLQHNDICSIADNFFSIHIHHGSNTCNGCEPGVVLPIETESTSSNSIDVLSGERLRRRNLKAMKAKYGLIGEHRREDFMKKHSKGNVLNTRASKPSFPQQALYSDSIYSHCVAKPLPNQQIVESNEDTIQKDLLSNSKGHKLLCNLGWSEGESLGKNDNGIKEPVIFM</sequence>
<accession>A0A0N5ABU9</accession>
<dbReference type="InterPro" id="IPR000467">
    <property type="entry name" value="G_patch_dom"/>
</dbReference>
<name>A0A0N5ABU9_9BILA</name>
<dbReference type="Pfam" id="PF17780">
    <property type="entry name" value="OCRE"/>
    <property type="match status" value="1"/>
</dbReference>
<dbReference type="GO" id="GO:0003676">
    <property type="term" value="F:nucleic acid binding"/>
    <property type="evidence" value="ECO:0007669"/>
    <property type="project" value="InterPro"/>
</dbReference>
<organism evidence="2 3">
    <name type="scientific">Syphacia muris</name>
    <dbReference type="NCBI Taxonomy" id="451379"/>
    <lineage>
        <taxon>Eukaryota</taxon>
        <taxon>Metazoa</taxon>
        <taxon>Ecdysozoa</taxon>
        <taxon>Nematoda</taxon>
        <taxon>Chromadorea</taxon>
        <taxon>Rhabditida</taxon>
        <taxon>Spirurina</taxon>
        <taxon>Oxyuridomorpha</taxon>
        <taxon>Oxyuroidea</taxon>
        <taxon>Oxyuridae</taxon>
        <taxon>Syphacia</taxon>
    </lineage>
</organism>
<evidence type="ECO:0000313" key="2">
    <source>
        <dbReference type="Proteomes" id="UP000046393"/>
    </source>
</evidence>
<dbReference type="WBParaSite" id="SMUV_0000162501-mRNA-1">
    <property type="protein sequence ID" value="SMUV_0000162501-mRNA-1"/>
    <property type="gene ID" value="SMUV_0000162501"/>
</dbReference>
<protein>
    <submittedName>
        <fullName evidence="3">G-patch domain-containing protein</fullName>
    </submittedName>
</protein>
<dbReference type="AlphaFoldDB" id="A0A0N5ABU9"/>
<dbReference type="Pfam" id="PF01585">
    <property type="entry name" value="G-patch"/>
    <property type="match status" value="1"/>
</dbReference>
<evidence type="ECO:0000259" key="1">
    <source>
        <dbReference type="PROSITE" id="PS50174"/>
    </source>
</evidence>
<dbReference type="InterPro" id="IPR053027">
    <property type="entry name" value="AGGF1"/>
</dbReference>